<dbReference type="Gene3D" id="3.30.300.30">
    <property type="match status" value="1"/>
</dbReference>
<feature type="domain" description="AMP-binding enzyme C-terminal" evidence="3">
    <location>
        <begin position="589"/>
        <end position="659"/>
    </location>
</feature>
<evidence type="ECO:0000313" key="5">
    <source>
        <dbReference type="Proteomes" id="UP000050424"/>
    </source>
</evidence>
<name>A0A0N8H8A2_9HYPO</name>
<dbReference type="GO" id="GO:0006629">
    <property type="term" value="P:lipid metabolic process"/>
    <property type="evidence" value="ECO:0007669"/>
    <property type="project" value="InterPro"/>
</dbReference>
<feature type="compositionally biased region" description="Basic and acidic residues" evidence="1">
    <location>
        <begin position="832"/>
        <end position="871"/>
    </location>
</feature>
<dbReference type="InterPro" id="IPR000873">
    <property type="entry name" value="AMP-dep_synth/lig_dom"/>
</dbReference>
<reference evidence="4 5" key="1">
    <citation type="submission" date="2015-09" db="EMBL/GenBank/DDBJ databases">
        <title>Draft genome of a European isolate of the apple canker pathogen Neonectria ditissima.</title>
        <authorList>
            <person name="Gomez-Cortecero A."/>
            <person name="Harrison R.J."/>
            <person name="Armitage A.D."/>
        </authorList>
    </citation>
    <scope>NUCLEOTIDE SEQUENCE [LARGE SCALE GENOMIC DNA]</scope>
    <source>
        <strain evidence="4 5">R09/05</strain>
    </source>
</reference>
<dbReference type="STRING" id="78410.A0A0N8H8A2"/>
<evidence type="ECO:0000259" key="2">
    <source>
        <dbReference type="Pfam" id="PF00501"/>
    </source>
</evidence>
<dbReference type="Gene3D" id="3.40.50.12780">
    <property type="entry name" value="N-terminal domain of ligase-like"/>
    <property type="match status" value="1"/>
</dbReference>
<dbReference type="Proteomes" id="UP000050424">
    <property type="component" value="Unassembled WGS sequence"/>
</dbReference>
<feature type="region of interest" description="Disordered" evidence="1">
    <location>
        <begin position="729"/>
        <end position="770"/>
    </location>
</feature>
<feature type="compositionally biased region" description="Polar residues" evidence="1">
    <location>
        <begin position="752"/>
        <end position="767"/>
    </location>
</feature>
<evidence type="ECO:0000259" key="3">
    <source>
        <dbReference type="Pfam" id="PF13193"/>
    </source>
</evidence>
<evidence type="ECO:0000256" key="1">
    <source>
        <dbReference type="SAM" id="MobiDB-lite"/>
    </source>
</evidence>
<accession>A0A0N8H8A2</accession>
<dbReference type="OrthoDB" id="10253869at2759"/>
<feature type="domain" description="AMP-dependent synthetase/ligase" evidence="2">
    <location>
        <begin position="115"/>
        <end position="472"/>
    </location>
</feature>
<dbReference type="SUPFAM" id="SSF56801">
    <property type="entry name" value="Acetyl-CoA synthetase-like"/>
    <property type="match status" value="1"/>
</dbReference>
<sequence length="886" mass="96963">MELETMPRKVWEHPDPKSTAMWAFMQEANRRYGLNLANFPDLYEWSCSRRSDFYAQLWETQNWIHEGSYQEVVDESIPVSQLPRWFAGIRLNWAENLLWTRPPGGAPGELSTLRKEDDAVAVTEVREGNTEVRQVTWGELRRRAARLAGALAARGVRRGDRVVMVGAHAVETFVVFLATAWLGGVFSSSSTDMGVGGLLQRTVQINPKFVFFDDGALYNGKVIDLRDKIAGVVEGMKQCDAFESVIVVQRFDTPYDTSAIPRTERLEPFLAASPSSPPAIARIGFQDPMIVYYSSGTTGTPKAIVHGVGPLLVSMAKEAVLHRDVMPDDVSLQYTTTGWIMYLASVGRLALGGRTVVYDGSPFMPDRAVLLRVAEEQGVTALGVSPRWLGELMKHGIMPQRVADLSSLRSVGSTGMVLKEQVFEWFYDGAFPSSVRLANFSGGTDIAGCFAIENPLMPIYAGGCQGGSLGTPIAIYPVSASSDDSNNSNNTVISPVADGTAGDLVATAAFPNVPLLLWNDTAPAPGEKYHSAYFARFPDVWAQGDFAAVHPVTRHIYILGRSDGVLNPGGIRFGSADIYAVLERWFAAEVAESLCVGQRRPTDGDERVVLFLLMREGARLGSEGLEEKIRERIGSDLTKRHVPQYIFEVPDIPTTVNGKKVELPVKQIISGQTIKASGTLINPQSLDYFYQFQKIEDVVKKQEGQGSIVNPPSQLHLVKLPPIHAISPREISHHPSHAPKPRATNSPPPSQAHATSSHATQRSASSHARNRPVVRFRLPSALQQPPAAVLPLDFLAPEHPAPGHQRAQADADERAGRRRAEQPRGQGQRRTFGPERRDELARGGDARGDQRAHGDAARDDVGGEDGARERLVLGVGRVGEEPRHCV</sequence>
<dbReference type="PROSITE" id="PS00455">
    <property type="entry name" value="AMP_BINDING"/>
    <property type="match status" value="1"/>
</dbReference>
<gene>
    <name evidence="4" type="ORF">AK830_g2548</name>
</gene>
<dbReference type="GO" id="GO:0030729">
    <property type="term" value="F:acetoacetate-CoA ligase activity"/>
    <property type="evidence" value="ECO:0007669"/>
    <property type="project" value="InterPro"/>
</dbReference>
<comment type="caution">
    <text evidence="4">The sequence shown here is derived from an EMBL/GenBank/DDBJ whole genome shotgun (WGS) entry which is preliminary data.</text>
</comment>
<dbReference type="EMBL" id="LKCW01000024">
    <property type="protein sequence ID" value="KPM44004.1"/>
    <property type="molecule type" value="Genomic_DNA"/>
</dbReference>
<dbReference type="AlphaFoldDB" id="A0A0N8H8A2"/>
<dbReference type="InterPro" id="IPR045851">
    <property type="entry name" value="AMP-bd_C_sf"/>
</dbReference>
<organism evidence="4 5">
    <name type="scientific">Neonectria ditissima</name>
    <dbReference type="NCBI Taxonomy" id="78410"/>
    <lineage>
        <taxon>Eukaryota</taxon>
        <taxon>Fungi</taxon>
        <taxon>Dikarya</taxon>
        <taxon>Ascomycota</taxon>
        <taxon>Pezizomycotina</taxon>
        <taxon>Sordariomycetes</taxon>
        <taxon>Hypocreomycetidae</taxon>
        <taxon>Hypocreales</taxon>
        <taxon>Nectriaceae</taxon>
        <taxon>Neonectria</taxon>
    </lineage>
</organism>
<dbReference type="Pfam" id="PF13193">
    <property type="entry name" value="AMP-binding_C"/>
    <property type="match status" value="1"/>
</dbReference>
<dbReference type="InterPro" id="IPR042099">
    <property type="entry name" value="ANL_N_sf"/>
</dbReference>
<dbReference type="NCBIfam" id="TIGR01217">
    <property type="entry name" value="ac_ac_CoA_syn"/>
    <property type="match status" value="1"/>
</dbReference>
<protein>
    <submittedName>
        <fullName evidence="4">Acetoacetyl-CoA synthetase</fullName>
    </submittedName>
</protein>
<dbReference type="InterPro" id="IPR025110">
    <property type="entry name" value="AMP-bd_C"/>
</dbReference>
<dbReference type="Pfam" id="PF00501">
    <property type="entry name" value="AMP-binding"/>
    <property type="match status" value="1"/>
</dbReference>
<dbReference type="PANTHER" id="PTHR42921">
    <property type="entry name" value="ACETOACETYL-COA SYNTHETASE"/>
    <property type="match status" value="1"/>
</dbReference>
<dbReference type="InterPro" id="IPR020845">
    <property type="entry name" value="AMP-binding_CS"/>
</dbReference>
<proteinExistence type="predicted"/>
<dbReference type="PANTHER" id="PTHR42921:SF4">
    <property type="entry name" value="ACETOACETYL-COA SYNTHASE (AFU_ORTHOLOGUE AFUA_8G04770)"/>
    <property type="match status" value="1"/>
</dbReference>
<evidence type="ECO:0000313" key="4">
    <source>
        <dbReference type="EMBL" id="KPM44004.1"/>
    </source>
</evidence>
<feature type="region of interest" description="Disordered" evidence="1">
    <location>
        <begin position="794"/>
        <end position="886"/>
    </location>
</feature>
<dbReference type="InterPro" id="IPR005914">
    <property type="entry name" value="Acac_CoA_synth"/>
</dbReference>
<feature type="compositionally biased region" description="Basic and acidic residues" evidence="1">
    <location>
        <begin position="807"/>
        <end position="822"/>
    </location>
</feature>
<keyword evidence="5" id="KW-1185">Reference proteome</keyword>